<organism evidence="3 4">
    <name type="scientific">Microbacterium paraoxydans</name>
    <dbReference type="NCBI Taxonomy" id="199592"/>
    <lineage>
        <taxon>Bacteria</taxon>
        <taxon>Bacillati</taxon>
        <taxon>Actinomycetota</taxon>
        <taxon>Actinomycetes</taxon>
        <taxon>Micrococcales</taxon>
        <taxon>Microbacteriaceae</taxon>
        <taxon>Microbacterium</taxon>
    </lineage>
</organism>
<gene>
    <name evidence="3" type="ORF">SAMN04489809_1014</name>
</gene>
<keyword evidence="2" id="KW-1133">Transmembrane helix</keyword>
<accession>A0A1H1P7R3</accession>
<evidence type="ECO:0000313" key="4">
    <source>
        <dbReference type="Proteomes" id="UP000182126"/>
    </source>
</evidence>
<proteinExistence type="predicted"/>
<dbReference type="RefSeq" id="WP_157547012.1">
    <property type="nucleotide sequence ID" value="NZ_LT629770.1"/>
</dbReference>
<dbReference type="EMBL" id="LT629770">
    <property type="protein sequence ID" value="SDS07025.1"/>
    <property type="molecule type" value="Genomic_DNA"/>
</dbReference>
<feature type="region of interest" description="Disordered" evidence="1">
    <location>
        <begin position="1"/>
        <end position="50"/>
    </location>
</feature>
<feature type="transmembrane region" description="Helical" evidence="2">
    <location>
        <begin position="149"/>
        <end position="169"/>
    </location>
</feature>
<evidence type="ECO:0000313" key="3">
    <source>
        <dbReference type="EMBL" id="SDS07025.1"/>
    </source>
</evidence>
<dbReference type="AlphaFoldDB" id="A0A1H1P7R3"/>
<feature type="transmembrane region" description="Helical" evidence="2">
    <location>
        <begin position="181"/>
        <end position="211"/>
    </location>
</feature>
<feature type="transmembrane region" description="Helical" evidence="2">
    <location>
        <begin position="92"/>
        <end position="117"/>
    </location>
</feature>
<reference evidence="3 4" key="1">
    <citation type="submission" date="2016-10" db="EMBL/GenBank/DDBJ databases">
        <authorList>
            <person name="de Groot N.N."/>
        </authorList>
    </citation>
    <scope>NUCLEOTIDE SEQUENCE [LARGE SCALE GENOMIC DNA]</scope>
    <source>
        <strain evidence="3 4">DSM 15019</strain>
    </source>
</reference>
<keyword evidence="2" id="KW-0812">Transmembrane</keyword>
<evidence type="ECO:0000256" key="1">
    <source>
        <dbReference type="SAM" id="MobiDB-lite"/>
    </source>
</evidence>
<sequence>MTDPQLPPPPGAVPPLPPATSVSQEPASGAVPPPAYPSAPPAPPATYPPAGGYGQPAPLAAPPGAYQVPVGGYAAPSGTYTAPDAAPKPSGFLGLLALGLSILAAVVMPIIGGVSAFEVGRRIPQGLGGSTGDFGFLSPARDQVLWTELSFWAGTVLGIAAIVLGIIAIRRKQGRGAGIAALIVAVLGAIIFFVAVFTAVAVGGAAGYATFTT</sequence>
<name>A0A1H1P7R3_9MICO</name>
<keyword evidence="2" id="KW-0472">Membrane</keyword>
<feature type="compositionally biased region" description="Pro residues" evidence="1">
    <location>
        <begin position="31"/>
        <end position="47"/>
    </location>
</feature>
<feature type="compositionally biased region" description="Pro residues" evidence="1">
    <location>
        <begin position="1"/>
        <end position="18"/>
    </location>
</feature>
<dbReference type="GeneID" id="36301486"/>
<evidence type="ECO:0000256" key="2">
    <source>
        <dbReference type="SAM" id="Phobius"/>
    </source>
</evidence>
<dbReference type="eggNOG" id="ENOG5030UQM">
    <property type="taxonomic scope" value="Bacteria"/>
</dbReference>
<protein>
    <submittedName>
        <fullName evidence="3">Uncharacterized protein</fullName>
    </submittedName>
</protein>
<dbReference type="Proteomes" id="UP000182126">
    <property type="component" value="Chromosome I"/>
</dbReference>